<evidence type="ECO:0000313" key="3">
    <source>
        <dbReference type="EMBL" id="CAF2031837.1"/>
    </source>
</evidence>
<evidence type="ECO:0000256" key="1">
    <source>
        <dbReference type="SAM" id="MobiDB-lite"/>
    </source>
</evidence>
<dbReference type="Pfam" id="PF12017">
    <property type="entry name" value="Tnp_P_element"/>
    <property type="match status" value="1"/>
</dbReference>
<dbReference type="InterPro" id="IPR021896">
    <property type="entry name" value="THAP9-like_HTH"/>
</dbReference>
<dbReference type="Proteomes" id="UP000663824">
    <property type="component" value="Unassembled WGS sequence"/>
</dbReference>
<feature type="compositionally biased region" description="Basic and acidic residues" evidence="1">
    <location>
        <begin position="104"/>
        <end position="117"/>
    </location>
</feature>
<gene>
    <name evidence="3" type="ORF">MBJ925_LOCUS10002</name>
</gene>
<feature type="domain" description="THAP9-like helix-turn-helix" evidence="2">
    <location>
        <begin position="345"/>
        <end position="408"/>
    </location>
</feature>
<evidence type="ECO:0000313" key="4">
    <source>
        <dbReference type="Proteomes" id="UP000663824"/>
    </source>
</evidence>
<protein>
    <recommendedName>
        <fullName evidence="2">THAP9-like helix-turn-helix domain-containing protein</fullName>
    </recommendedName>
</protein>
<feature type="non-terminal residue" evidence="3">
    <location>
        <position position="1"/>
    </location>
</feature>
<dbReference type="AlphaFoldDB" id="A0A816NI12"/>
<proteinExistence type="predicted"/>
<name>A0A816NI12_9BILA</name>
<feature type="compositionally biased region" description="Polar residues" evidence="1">
    <location>
        <begin position="93"/>
        <end position="103"/>
    </location>
</feature>
<dbReference type="EMBL" id="CAJNRE010004006">
    <property type="protein sequence ID" value="CAF2031837.1"/>
    <property type="molecule type" value="Genomic_DNA"/>
</dbReference>
<feature type="compositionally biased region" description="Low complexity" evidence="1">
    <location>
        <begin position="120"/>
        <end position="132"/>
    </location>
</feature>
<comment type="caution">
    <text evidence="3">The sequence shown here is derived from an EMBL/GenBank/DDBJ whole genome shotgun (WGS) entry which is preliminary data.</text>
</comment>
<organism evidence="3 4">
    <name type="scientific">Rotaria magnacalcarata</name>
    <dbReference type="NCBI Taxonomy" id="392030"/>
    <lineage>
        <taxon>Eukaryota</taxon>
        <taxon>Metazoa</taxon>
        <taxon>Spiralia</taxon>
        <taxon>Gnathifera</taxon>
        <taxon>Rotifera</taxon>
        <taxon>Eurotatoria</taxon>
        <taxon>Bdelloidea</taxon>
        <taxon>Philodinida</taxon>
        <taxon>Philodinidae</taxon>
        <taxon>Rotaria</taxon>
    </lineage>
</organism>
<accession>A0A816NI12</accession>
<sequence length="421" mass="47355">MVERVAGSAEAKLLAAQGIRSVYSFLNTEDVFEILSISCSALNDIKRLVCLKADDDTYIVKPGYRASMQYLYQLLEQKHEEILKVNRVKFKQNKQSQSPNISENNHDSVEDSSKDDSALSSHQQSSTTTTTTDCTNELNHHDSIINMLNEWIQKNCHAMNMANSKLIENQDFQLAIVSNGSSPEASICCSCGVKVQLTRVRYKFSLSNFYKHIKSKNCIMMKKKKITSDDAGEPNSLDEYELTDDTTSQAVSINELTQGSASSITIGHTVELEEITQRACLHLDDGTIMLKPGLRLDFDRFMRALHAANNQNCNQENTANLNDAFFSSFKKLMKSFHFNENDDTKNNHAFLLAFIENIFSNLSKNKNNYRYSEHVQQFAQSLYILGGRNVYEFVRLNLPGAIPALSTLDDSLGKAGACIEE</sequence>
<evidence type="ECO:0000259" key="2">
    <source>
        <dbReference type="Pfam" id="PF12017"/>
    </source>
</evidence>
<reference evidence="3" key="1">
    <citation type="submission" date="2021-02" db="EMBL/GenBank/DDBJ databases">
        <authorList>
            <person name="Nowell W R."/>
        </authorList>
    </citation>
    <scope>NUCLEOTIDE SEQUENCE</scope>
</reference>
<feature type="region of interest" description="Disordered" evidence="1">
    <location>
        <begin position="93"/>
        <end position="134"/>
    </location>
</feature>